<dbReference type="Proteomes" id="UP000192721">
    <property type="component" value="Unassembled WGS sequence"/>
</dbReference>
<comment type="caution">
    <text evidence="4">The sequence shown here is derived from an EMBL/GenBank/DDBJ whole genome shotgun (WGS) entry which is preliminary data.</text>
</comment>
<dbReference type="InterPro" id="IPR004398">
    <property type="entry name" value="RNA_MeTrfase_RsmD"/>
</dbReference>
<dbReference type="CDD" id="cd02440">
    <property type="entry name" value="AdoMet_MTases"/>
    <property type="match status" value="1"/>
</dbReference>
<dbReference type="PANTHER" id="PTHR43542:SF1">
    <property type="entry name" value="METHYLTRANSFERASE"/>
    <property type="match status" value="1"/>
</dbReference>
<keyword evidence="6" id="KW-1185">Reference proteome</keyword>
<dbReference type="EMBL" id="JAFLRD010000008">
    <property type="protein sequence ID" value="MBO0416238.1"/>
    <property type="molecule type" value="Genomic_DNA"/>
</dbReference>
<dbReference type="SUPFAM" id="SSF53335">
    <property type="entry name" value="S-adenosyl-L-methionine-dependent methyltransferases"/>
    <property type="match status" value="1"/>
</dbReference>
<dbReference type="PIRSF" id="PIRSF004553">
    <property type="entry name" value="CHP00095"/>
    <property type="match status" value="1"/>
</dbReference>
<dbReference type="InterPro" id="IPR002052">
    <property type="entry name" value="DNA_methylase_N6_adenine_CS"/>
</dbReference>
<keyword evidence="2 4" id="KW-0808">Transferase</keyword>
<evidence type="ECO:0000313" key="5">
    <source>
        <dbReference type="Proteomes" id="UP000192721"/>
    </source>
</evidence>
<evidence type="ECO:0000313" key="4">
    <source>
        <dbReference type="EMBL" id="OQS42007.1"/>
    </source>
</evidence>
<gene>
    <name evidence="3" type="primary">rsmD</name>
    <name evidence="4" type="ORF">B0T45_07190</name>
    <name evidence="3" type="ORF">J1C50_12020</name>
</gene>
<dbReference type="PROSITE" id="PS00092">
    <property type="entry name" value="N6_MTASE"/>
    <property type="match status" value="1"/>
</dbReference>
<sequence length="185" mass="20754">MSQSRNTVRIIGGEYRRRLLPFPDAQGLRPTPDRVRETLFNWLGQQLYGKSCLDLFAGSGALGFEAASREARRVVMVEKSRTVAESLKANRQLLSAASIDVAQFDALAYLKACRERFDVVFVDPPFDSDLLAQVLPMLAQVMSEDGLAYIESRRWPEELPGWEVLKRAKAGQVHYGLLRRAAEPG</sequence>
<evidence type="ECO:0000256" key="2">
    <source>
        <dbReference type="ARBA" id="ARBA00022679"/>
    </source>
</evidence>
<dbReference type="PANTHER" id="PTHR43542">
    <property type="entry name" value="METHYLTRANSFERASE"/>
    <property type="match status" value="1"/>
</dbReference>
<reference evidence="3 6" key="2">
    <citation type="submission" date="2021-03" db="EMBL/GenBank/DDBJ databases">
        <title>First Case of infection caused by Chromobacterium haemolyticum derived from water in China.</title>
        <authorList>
            <person name="Chen J."/>
            <person name="Liu C."/>
        </authorList>
    </citation>
    <scope>NUCLEOTIDE SEQUENCE [LARGE SCALE GENOMIC DNA]</scope>
    <source>
        <strain evidence="3 6">WJ-5</strain>
    </source>
</reference>
<evidence type="ECO:0000256" key="1">
    <source>
        <dbReference type="ARBA" id="ARBA00022603"/>
    </source>
</evidence>
<dbReference type="EC" id="2.1.1.171" evidence="3"/>
<dbReference type="InterPro" id="IPR029063">
    <property type="entry name" value="SAM-dependent_MTases_sf"/>
</dbReference>
<protein>
    <submittedName>
        <fullName evidence="4">16S rRNA (Guanine(966)-N(2))-methyltransferase RsmD</fullName>
        <ecNumber evidence="3">2.1.1.171</ecNumber>
    </submittedName>
</protein>
<keyword evidence="1 4" id="KW-0489">Methyltransferase</keyword>
<organism evidence="4 5">
    <name type="scientific">Chromobacterium haemolyticum</name>
    <dbReference type="NCBI Taxonomy" id="394935"/>
    <lineage>
        <taxon>Bacteria</taxon>
        <taxon>Pseudomonadati</taxon>
        <taxon>Pseudomonadota</taxon>
        <taxon>Betaproteobacteria</taxon>
        <taxon>Neisseriales</taxon>
        <taxon>Chromobacteriaceae</taxon>
        <taxon>Chromobacterium</taxon>
    </lineage>
</organism>
<evidence type="ECO:0000313" key="3">
    <source>
        <dbReference type="EMBL" id="MBO0416238.1"/>
    </source>
</evidence>
<dbReference type="GO" id="GO:0052913">
    <property type="term" value="F:16S rRNA (guanine(966)-N(2))-methyltransferase activity"/>
    <property type="evidence" value="ECO:0007669"/>
    <property type="project" value="UniProtKB-EC"/>
</dbReference>
<evidence type="ECO:0000313" key="6">
    <source>
        <dbReference type="Proteomes" id="UP000664349"/>
    </source>
</evidence>
<dbReference type="EMBL" id="MUKV01000006">
    <property type="protein sequence ID" value="OQS42007.1"/>
    <property type="molecule type" value="Genomic_DNA"/>
</dbReference>
<dbReference type="Proteomes" id="UP000664349">
    <property type="component" value="Unassembled WGS sequence"/>
</dbReference>
<dbReference type="Pfam" id="PF03602">
    <property type="entry name" value="Cons_hypoth95"/>
    <property type="match status" value="1"/>
</dbReference>
<proteinExistence type="predicted"/>
<name>A0A1W0D4Q9_9NEIS</name>
<reference evidence="4 5" key="1">
    <citation type="submission" date="2017-02" db="EMBL/GenBank/DDBJ databases">
        <title>Chromobacterium haemolyticum H5244.</title>
        <authorList>
            <person name="Gulvik C.A."/>
        </authorList>
    </citation>
    <scope>NUCLEOTIDE SEQUENCE [LARGE SCALE GENOMIC DNA]</scope>
    <source>
        <strain evidence="4 5">H5244</strain>
    </source>
</reference>
<dbReference type="Gene3D" id="3.40.50.150">
    <property type="entry name" value="Vaccinia Virus protein VP39"/>
    <property type="match status" value="1"/>
</dbReference>
<dbReference type="RefSeq" id="WP_043592276.1">
    <property type="nucleotide sequence ID" value="NZ_CP109905.1"/>
</dbReference>
<accession>A0A1W0D4Q9</accession>
<dbReference type="AlphaFoldDB" id="A0A1W0D4Q9"/>
<dbReference type="NCBIfam" id="TIGR00095">
    <property type="entry name" value="16S rRNA (guanine(966)-N(2))-methyltransferase RsmD"/>
    <property type="match status" value="1"/>
</dbReference>
<dbReference type="GO" id="GO:0003676">
    <property type="term" value="F:nucleic acid binding"/>
    <property type="evidence" value="ECO:0007669"/>
    <property type="project" value="InterPro"/>
</dbReference>